<accession>A0A812ENB2</accession>
<feature type="compositionally biased region" description="Polar residues" evidence="1">
    <location>
        <begin position="177"/>
        <end position="219"/>
    </location>
</feature>
<reference evidence="2" key="1">
    <citation type="submission" date="2021-01" db="EMBL/GenBank/DDBJ databases">
        <authorList>
            <person name="Li R."/>
            <person name="Bekaert M."/>
        </authorList>
    </citation>
    <scope>NUCLEOTIDE SEQUENCE</scope>
    <source>
        <strain evidence="2">Farmed</strain>
    </source>
</reference>
<name>A0A812ENB2_ACAPH</name>
<protein>
    <submittedName>
        <fullName evidence="2">Uncharacterized protein</fullName>
    </submittedName>
</protein>
<dbReference type="AlphaFoldDB" id="A0A812ENB2"/>
<sequence length="287" mass="31830">MFQHRLVVRYTQLSRVVSRRHIYPSEHQPICIRPSSPSRQSSRLRDRISISSTHRNGGVSFFGPITALHARHKRTLLCRELSSEQLSVASCSSSQCGPGHRTYNIRPHYGGWALKRSIITGVDCAAATTGSLTSELSFITVQTMGRNGLAWHRLLPETLLSLTTATIQLQQLHRSLHSNVPTPPRSSLHTTLSSGLPPSHLSQRTPTNLHTPKFSSRQSSRLRDRISIMCADLCRTWKKRSVRVTTISGETRRCCGVGAVNIRTRTGNSTLKSGWSILRAAHTGALS</sequence>
<keyword evidence="3" id="KW-1185">Reference proteome</keyword>
<evidence type="ECO:0000313" key="3">
    <source>
        <dbReference type="Proteomes" id="UP000597762"/>
    </source>
</evidence>
<dbReference type="EMBL" id="CAHIKZ030005506">
    <property type="protein sequence ID" value="CAE1327719.1"/>
    <property type="molecule type" value="Genomic_DNA"/>
</dbReference>
<feature type="region of interest" description="Disordered" evidence="1">
    <location>
        <begin position="177"/>
        <end position="220"/>
    </location>
</feature>
<organism evidence="2 3">
    <name type="scientific">Acanthosepion pharaonis</name>
    <name type="common">Pharaoh cuttlefish</name>
    <name type="synonym">Sepia pharaonis</name>
    <dbReference type="NCBI Taxonomy" id="158019"/>
    <lineage>
        <taxon>Eukaryota</taxon>
        <taxon>Metazoa</taxon>
        <taxon>Spiralia</taxon>
        <taxon>Lophotrochozoa</taxon>
        <taxon>Mollusca</taxon>
        <taxon>Cephalopoda</taxon>
        <taxon>Coleoidea</taxon>
        <taxon>Decapodiformes</taxon>
        <taxon>Sepiida</taxon>
        <taxon>Sepiina</taxon>
        <taxon>Sepiidae</taxon>
        <taxon>Acanthosepion</taxon>
    </lineage>
</organism>
<dbReference type="Proteomes" id="UP000597762">
    <property type="component" value="Unassembled WGS sequence"/>
</dbReference>
<proteinExistence type="predicted"/>
<evidence type="ECO:0000313" key="2">
    <source>
        <dbReference type="EMBL" id="CAE1327719.1"/>
    </source>
</evidence>
<comment type="caution">
    <text evidence="2">The sequence shown here is derived from an EMBL/GenBank/DDBJ whole genome shotgun (WGS) entry which is preliminary data.</text>
</comment>
<gene>
    <name evidence="2" type="ORF">SPHA_77179</name>
</gene>
<evidence type="ECO:0000256" key="1">
    <source>
        <dbReference type="SAM" id="MobiDB-lite"/>
    </source>
</evidence>